<evidence type="ECO:0000313" key="18">
    <source>
        <dbReference type="Proteomes" id="UP000488956"/>
    </source>
</evidence>
<dbReference type="Proteomes" id="UP000433483">
    <property type="component" value="Unassembled WGS sequence"/>
</dbReference>
<evidence type="ECO:0000313" key="1">
    <source>
        <dbReference type="EMBL" id="KAE8931528.1"/>
    </source>
</evidence>
<evidence type="ECO:0000313" key="7">
    <source>
        <dbReference type="EMBL" id="KAE9210069.1"/>
    </source>
</evidence>
<evidence type="ECO:0000313" key="17">
    <source>
        <dbReference type="Proteomes" id="UP000476176"/>
    </source>
</evidence>
<evidence type="ECO:0000313" key="11">
    <source>
        <dbReference type="Proteomes" id="UP000433483"/>
    </source>
</evidence>
<evidence type="ECO:0000313" key="6">
    <source>
        <dbReference type="EMBL" id="KAE9195621.1"/>
    </source>
</evidence>
<protein>
    <submittedName>
        <fullName evidence="2">Uncharacterized protein</fullName>
    </submittedName>
</protein>
<evidence type="ECO:0000313" key="15">
    <source>
        <dbReference type="Proteomes" id="UP000441208"/>
    </source>
</evidence>
<dbReference type="EMBL" id="QXGF01001229">
    <property type="protein sequence ID" value="KAE8931528.1"/>
    <property type="molecule type" value="Genomic_DNA"/>
</dbReference>
<dbReference type="EMBL" id="QXFZ01001171">
    <property type="protein sequence ID" value="KAE9095489.1"/>
    <property type="molecule type" value="Genomic_DNA"/>
</dbReference>
<dbReference type="Proteomes" id="UP000476176">
    <property type="component" value="Unassembled WGS sequence"/>
</dbReference>
<evidence type="ECO:0000313" key="16">
    <source>
        <dbReference type="Proteomes" id="UP000460718"/>
    </source>
</evidence>
<sequence length="46" mass="5055">MDHGSICKGSGGLSKPTALNFVREESIVARDRRRKIVTRKEPETGA</sequence>
<dbReference type="EMBL" id="QXGE01001139">
    <property type="protein sequence ID" value="KAE9297186.1"/>
    <property type="molecule type" value="Genomic_DNA"/>
</dbReference>
<dbReference type="Proteomes" id="UP000460718">
    <property type="component" value="Unassembled WGS sequence"/>
</dbReference>
<evidence type="ECO:0000313" key="5">
    <source>
        <dbReference type="EMBL" id="KAE9128471.1"/>
    </source>
</evidence>
<evidence type="ECO:0000313" key="13">
    <source>
        <dbReference type="Proteomes" id="UP000440367"/>
    </source>
</evidence>
<evidence type="ECO:0000313" key="9">
    <source>
        <dbReference type="EMBL" id="KAE9297186.1"/>
    </source>
</evidence>
<keyword evidence="11" id="KW-1185">Reference proteome</keyword>
<dbReference type="AlphaFoldDB" id="A0A6A3JW20"/>
<dbReference type="EMBL" id="QXGC01001145">
    <property type="protein sequence ID" value="KAE9210069.1"/>
    <property type="molecule type" value="Genomic_DNA"/>
</dbReference>
<gene>
    <name evidence="9" type="ORF">PF001_g16520</name>
    <name evidence="8" type="ORF">PF002_g18534</name>
    <name evidence="7" type="ORF">PF004_g16287</name>
    <name evidence="6" type="ORF">PF005_g17213</name>
    <name evidence="5" type="ORF">PF006_g16279</name>
    <name evidence="4" type="ORF">PF007_g17365</name>
    <name evidence="1" type="ORF">PF009_g18411</name>
    <name evidence="3" type="ORF">PF010_g16749</name>
    <name evidence="2" type="ORF">PF011_g16146</name>
</gene>
<reference evidence="16 17" key="1">
    <citation type="submission" date="2018-09" db="EMBL/GenBank/DDBJ databases">
        <title>Genomic investigation of the strawberry pathogen Phytophthora fragariae indicates pathogenicity is determined by transcriptional variation in three key races.</title>
        <authorList>
            <person name="Adams T.M."/>
            <person name="Armitage A.D."/>
            <person name="Sobczyk M.K."/>
            <person name="Bates H.J."/>
            <person name="Dunwell J.M."/>
            <person name="Nellist C.F."/>
            <person name="Harrison R.J."/>
        </authorList>
    </citation>
    <scope>NUCLEOTIDE SEQUENCE [LARGE SCALE GENOMIC DNA]</scope>
    <source>
        <strain evidence="9 12">A4</strain>
        <strain evidence="8 13">BC-1</strain>
        <strain evidence="7 17">BC-23</strain>
        <strain evidence="6 11">NOV-27</strain>
        <strain evidence="5 14">NOV-5</strain>
        <strain evidence="4 15">NOV-71</strain>
        <strain evidence="1 10">NOV-9</strain>
        <strain evidence="3 18">ONT-3</strain>
        <strain evidence="2 16">SCRP245</strain>
    </source>
</reference>
<name>A0A6A3JW20_9STRA</name>
<accession>A0A6A3JW20</accession>
<dbReference type="Proteomes" id="UP000429523">
    <property type="component" value="Unassembled WGS sequence"/>
</dbReference>
<dbReference type="EMBL" id="QXGB01001173">
    <property type="protein sequence ID" value="KAE9195621.1"/>
    <property type="molecule type" value="Genomic_DNA"/>
</dbReference>
<dbReference type="Proteomes" id="UP000440367">
    <property type="component" value="Unassembled WGS sequence"/>
</dbReference>
<evidence type="ECO:0000313" key="2">
    <source>
        <dbReference type="EMBL" id="KAE8995863.1"/>
    </source>
</evidence>
<organism evidence="2 16">
    <name type="scientific">Phytophthora fragariae</name>
    <dbReference type="NCBI Taxonomy" id="53985"/>
    <lineage>
        <taxon>Eukaryota</taxon>
        <taxon>Sar</taxon>
        <taxon>Stramenopiles</taxon>
        <taxon>Oomycota</taxon>
        <taxon>Peronosporomycetes</taxon>
        <taxon>Peronosporales</taxon>
        <taxon>Peronosporaceae</taxon>
        <taxon>Phytophthora</taxon>
    </lineage>
</organism>
<comment type="caution">
    <text evidence="2">The sequence shown here is derived from an EMBL/GenBank/DDBJ whole genome shotgun (WGS) entry which is preliminary data.</text>
</comment>
<dbReference type="EMBL" id="QXGA01001122">
    <property type="protein sequence ID" value="KAE9128471.1"/>
    <property type="molecule type" value="Genomic_DNA"/>
</dbReference>
<dbReference type="EMBL" id="QXGD01001223">
    <property type="protein sequence ID" value="KAE9211441.1"/>
    <property type="molecule type" value="Genomic_DNA"/>
</dbReference>
<proteinExistence type="predicted"/>
<evidence type="ECO:0000313" key="14">
    <source>
        <dbReference type="Proteomes" id="UP000440732"/>
    </source>
</evidence>
<evidence type="ECO:0000313" key="4">
    <source>
        <dbReference type="EMBL" id="KAE9095489.1"/>
    </source>
</evidence>
<dbReference type="Proteomes" id="UP000441208">
    <property type="component" value="Unassembled WGS sequence"/>
</dbReference>
<evidence type="ECO:0000313" key="12">
    <source>
        <dbReference type="Proteomes" id="UP000437068"/>
    </source>
</evidence>
<dbReference type="Proteomes" id="UP000437068">
    <property type="component" value="Unassembled WGS sequence"/>
</dbReference>
<evidence type="ECO:0000313" key="3">
    <source>
        <dbReference type="EMBL" id="KAE9095319.1"/>
    </source>
</evidence>
<dbReference type="EMBL" id="QXFW01001137">
    <property type="protein sequence ID" value="KAE8995863.1"/>
    <property type="molecule type" value="Genomic_DNA"/>
</dbReference>
<dbReference type="EMBL" id="QXFX01001165">
    <property type="protein sequence ID" value="KAE9095319.1"/>
    <property type="molecule type" value="Genomic_DNA"/>
</dbReference>
<evidence type="ECO:0000313" key="10">
    <source>
        <dbReference type="Proteomes" id="UP000429523"/>
    </source>
</evidence>
<dbReference type="Proteomes" id="UP000488956">
    <property type="component" value="Unassembled WGS sequence"/>
</dbReference>
<dbReference type="Proteomes" id="UP000440732">
    <property type="component" value="Unassembled WGS sequence"/>
</dbReference>
<evidence type="ECO:0000313" key="8">
    <source>
        <dbReference type="EMBL" id="KAE9211441.1"/>
    </source>
</evidence>